<accession>T1BX96</accession>
<comment type="caution">
    <text evidence="2">The sequence shown here is derived from an EMBL/GenBank/DDBJ whole genome shotgun (WGS) entry which is preliminary data.</text>
</comment>
<feature type="non-terminal residue" evidence="2">
    <location>
        <position position="92"/>
    </location>
</feature>
<dbReference type="PANTHER" id="PTHR33295:SF8">
    <property type="entry name" value="AAA+ ATPASE DOMAIN-CONTAINING PROTEIN"/>
    <property type="match status" value="1"/>
</dbReference>
<dbReference type="AlphaFoldDB" id="T1BX96"/>
<proteinExistence type="predicted"/>
<reference evidence="2" key="1">
    <citation type="submission" date="2013-08" db="EMBL/GenBank/DDBJ databases">
        <authorList>
            <person name="Mendez C."/>
            <person name="Richter M."/>
            <person name="Ferrer M."/>
            <person name="Sanchez J."/>
        </authorList>
    </citation>
    <scope>NUCLEOTIDE SEQUENCE</scope>
</reference>
<dbReference type="PANTHER" id="PTHR33295">
    <property type="entry name" value="ATPASE"/>
    <property type="match status" value="1"/>
</dbReference>
<reference evidence="2" key="2">
    <citation type="journal article" date="2014" name="ISME J.">
        <title>Microbial stratification in low pH oxic and suboxic macroscopic growths along an acid mine drainage.</title>
        <authorList>
            <person name="Mendez-Garcia C."/>
            <person name="Mesa V."/>
            <person name="Sprenger R.R."/>
            <person name="Richter M."/>
            <person name="Diez M.S."/>
            <person name="Solano J."/>
            <person name="Bargiela R."/>
            <person name="Golyshina O.V."/>
            <person name="Manteca A."/>
            <person name="Ramos J.L."/>
            <person name="Gallego J.R."/>
            <person name="Llorente I."/>
            <person name="Martins Dos Santos V.A."/>
            <person name="Jensen O.N."/>
            <person name="Pelaez A.I."/>
            <person name="Sanchez J."/>
            <person name="Ferrer M."/>
        </authorList>
    </citation>
    <scope>NUCLEOTIDE SEQUENCE</scope>
</reference>
<name>T1BX96_9ZZZZ</name>
<dbReference type="SUPFAM" id="SSF52540">
    <property type="entry name" value="P-loop containing nucleoside triphosphate hydrolases"/>
    <property type="match status" value="1"/>
</dbReference>
<feature type="domain" description="AAA" evidence="1">
    <location>
        <begin position="36"/>
        <end position="84"/>
    </location>
</feature>
<evidence type="ECO:0000313" key="2">
    <source>
        <dbReference type="EMBL" id="EQD57769.1"/>
    </source>
</evidence>
<organism evidence="2">
    <name type="scientific">mine drainage metagenome</name>
    <dbReference type="NCBI Taxonomy" id="410659"/>
    <lineage>
        <taxon>unclassified sequences</taxon>
        <taxon>metagenomes</taxon>
        <taxon>ecological metagenomes</taxon>
    </lineage>
</organism>
<evidence type="ECO:0000259" key="1">
    <source>
        <dbReference type="Pfam" id="PF13173"/>
    </source>
</evidence>
<gene>
    <name evidence="2" type="ORF">B2A_04655</name>
</gene>
<dbReference type="EMBL" id="AUZZ01003147">
    <property type="protein sequence ID" value="EQD57769.1"/>
    <property type="molecule type" value="Genomic_DNA"/>
</dbReference>
<dbReference type="InterPro" id="IPR027417">
    <property type="entry name" value="P-loop_NTPase"/>
</dbReference>
<sequence>MNRKEDFKIAIAERLTEGYPVVIDRRIEVPIAVEVIVSLVGPRRAGKTFLMYCTIDRLLKQNIVPSSNILYINFEHERLSHLNVLDLDDMMT</sequence>
<dbReference type="InterPro" id="IPR041682">
    <property type="entry name" value="AAA_14"/>
</dbReference>
<protein>
    <submittedName>
        <fullName evidence="2">ATPase</fullName>
    </submittedName>
</protein>
<dbReference type="Pfam" id="PF13173">
    <property type="entry name" value="AAA_14"/>
    <property type="match status" value="1"/>
</dbReference>